<dbReference type="Proteomes" id="UP001148662">
    <property type="component" value="Unassembled WGS sequence"/>
</dbReference>
<accession>A0ACC1SSH4</accession>
<reference evidence="1" key="1">
    <citation type="submission" date="2022-07" db="EMBL/GenBank/DDBJ databases">
        <title>Genome Sequence of Phlebia brevispora.</title>
        <authorList>
            <person name="Buettner E."/>
        </authorList>
    </citation>
    <scope>NUCLEOTIDE SEQUENCE</scope>
    <source>
        <strain evidence="1">MPL23</strain>
    </source>
</reference>
<gene>
    <name evidence="1" type="ORF">NM688_g5651</name>
</gene>
<evidence type="ECO:0000313" key="1">
    <source>
        <dbReference type="EMBL" id="KAJ3545216.1"/>
    </source>
</evidence>
<proteinExistence type="predicted"/>
<keyword evidence="2" id="KW-1185">Reference proteome</keyword>
<evidence type="ECO:0000313" key="2">
    <source>
        <dbReference type="Proteomes" id="UP001148662"/>
    </source>
</evidence>
<name>A0ACC1SSH4_9APHY</name>
<sequence>MAPIRLGFIGLSTQGWASQELVPPLFHPLLASKYTLTALCTRSEASATAAAQRYSERAGRTIKAYYGEEGVQGIVHDPEVDMVVVTVKMPEHFALAMAVIDAGKDLLIEWIPGSSYEQTVKIAEAAKEKGIRVLVGGQANQGLAINKVPLTMSPNWLEDPR</sequence>
<dbReference type="EMBL" id="JANHOG010001064">
    <property type="protein sequence ID" value="KAJ3545216.1"/>
    <property type="molecule type" value="Genomic_DNA"/>
</dbReference>
<protein>
    <submittedName>
        <fullName evidence="1">Uncharacterized protein</fullName>
    </submittedName>
</protein>
<organism evidence="1 2">
    <name type="scientific">Phlebia brevispora</name>
    <dbReference type="NCBI Taxonomy" id="194682"/>
    <lineage>
        <taxon>Eukaryota</taxon>
        <taxon>Fungi</taxon>
        <taxon>Dikarya</taxon>
        <taxon>Basidiomycota</taxon>
        <taxon>Agaricomycotina</taxon>
        <taxon>Agaricomycetes</taxon>
        <taxon>Polyporales</taxon>
        <taxon>Meruliaceae</taxon>
        <taxon>Phlebia</taxon>
    </lineage>
</organism>
<comment type="caution">
    <text evidence="1">The sequence shown here is derived from an EMBL/GenBank/DDBJ whole genome shotgun (WGS) entry which is preliminary data.</text>
</comment>